<dbReference type="InterPro" id="IPR001584">
    <property type="entry name" value="Integrase_cat-core"/>
</dbReference>
<dbReference type="EMBL" id="MU629699">
    <property type="protein sequence ID" value="KAJ1255464.1"/>
    <property type="molecule type" value="Genomic_DNA"/>
</dbReference>
<reference evidence="3 4" key="1">
    <citation type="submission" date="2022-10" db="EMBL/GenBank/DDBJ databases">
        <title>WGS assembly of Paspalum vaginatum 540-79.</title>
        <authorList>
            <person name="Sun G."/>
            <person name="Wase N."/>
            <person name="Shu S."/>
            <person name="Jenkins J."/>
            <person name="Zhou B."/>
            <person name="Torres-Rodriguez J."/>
            <person name="Chen C."/>
            <person name="Sandor L."/>
            <person name="Plott C."/>
            <person name="Yoshinga Y."/>
            <person name="Daum C."/>
            <person name="Qi P."/>
            <person name="Barry K."/>
            <person name="Lipzen A."/>
            <person name="Berry L."/>
            <person name="Pedersen C."/>
            <person name="Gottilla T."/>
            <person name="Foltz A."/>
            <person name="Yu H."/>
            <person name="O'Malley R."/>
            <person name="Zhang C."/>
            <person name="Devos K."/>
            <person name="Sigmon B."/>
            <person name="Yu B."/>
            <person name="Obata T."/>
            <person name="Schmutz J."/>
            <person name="Schnable J."/>
        </authorList>
    </citation>
    <scope>NUCLEOTIDE SEQUENCE [LARGE SCALE GENOMIC DNA]</scope>
    <source>
        <strain evidence="4">cv. 540-79</strain>
    </source>
</reference>
<dbReference type="Gene3D" id="3.30.420.10">
    <property type="entry name" value="Ribonuclease H-like superfamily/Ribonuclease H"/>
    <property type="match status" value="1"/>
</dbReference>
<dbReference type="InterPro" id="IPR050951">
    <property type="entry name" value="Retrovirus_Pol_polyprotein"/>
</dbReference>
<feature type="compositionally biased region" description="Polar residues" evidence="1">
    <location>
        <begin position="263"/>
        <end position="281"/>
    </location>
</feature>
<evidence type="ECO:0000313" key="4">
    <source>
        <dbReference type="Proteomes" id="UP001164776"/>
    </source>
</evidence>
<protein>
    <recommendedName>
        <fullName evidence="2">Integrase catalytic domain-containing protein</fullName>
    </recommendedName>
</protein>
<dbReference type="InterPro" id="IPR012337">
    <property type="entry name" value="RNaseH-like_sf"/>
</dbReference>
<accession>A0A9W7XBW8</accession>
<feature type="region of interest" description="Disordered" evidence="1">
    <location>
        <begin position="260"/>
        <end position="281"/>
    </location>
</feature>
<dbReference type="SUPFAM" id="SSF54160">
    <property type="entry name" value="Chromo domain-like"/>
    <property type="match status" value="1"/>
</dbReference>
<organism evidence="3 4">
    <name type="scientific">Paspalum vaginatum</name>
    <name type="common">seashore paspalum</name>
    <dbReference type="NCBI Taxonomy" id="158149"/>
    <lineage>
        <taxon>Eukaryota</taxon>
        <taxon>Viridiplantae</taxon>
        <taxon>Streptophyta</taxon>
        <taxon>Embryophyta</taxon>
        <taxon>Tracheophyta</taxon>
        <taxon>Spermatophyta</taxon>
        <taxon>Magnoliopsida</taxon>
        <taxon>Liliopsida</taxon>
        <taxon>Poales</taxon>
        <taxon>Poaceae</taxon>
        <taxon>PACMAD clade</taxon>
        <taxon>Panicoideae</taxon>
        <taxon>Andropogonodae</taxon>
        <taxon>Paspaleae</taxon>
        <taxon>Paspalinae</taxon>
        <taxon>Paspalum</taxon>
    </lineage>
</organism>
<feature type="domain" description="Integrase catalytic" evidence="2">
    <location>
        <begin position="1"/>
        <end position="66"/>
    </location>
</feature>
<dbReference type="InterPro" id="IPR036397">
    <property type="entry name" value="RNaseH_sf"/>
</dbReference>
<keyword evidence="4" id="KW-1185">Reference proteome</keyword>
<dbReference type="InterPro" id="IPR016197">
    <property type="entry name" value="Chromo-like_dom_sf"/>
</dbReference>
<dbReference type="GO" id="GO:0003676">
    <property type="term" value="F:nucleic acid binding"/>
    <property type="evidence" value="ECO:0007669"/>
    <property type="project" value="InterPro"/>
</dbReference>
<dbReference type="PANTHER" id="PTHR37984">
    <property type="entry name" value="PROTEIN CBG26694"/>
    <property type="match status" value="1"/>
</dbReference>
<evidence type="ECO:0000313" key="3">
    <source>
        <dbReference type="EMBL" id="KAJ1255464.1"/>
    </source>
</evidence>
<dbReference type="PANTHER" id="PTHR37984:SF5">
    <property type="entry name" value="PROTEIN NYNRIN-LIKE"/>
    <property type="match status" value="1"/>
</dbReference>
<proteinExistence type="predicted"/>
<evidence type="ECO:0000256" key="1">
    <source>
        <dbReference type="SAM" id="MobiDB-lite"/>
    </source>
</evidence>
<gene>
    <name evidence="3" type="ORF">BS78_K215600</name>
</gene>
<dbReference type="OrthoDB" id="5554229at2759"/>
<dbReference type="PROSITE" id="PS50994">
    <property type="entry name" value="INTEGRASE"/>
    <property type="match status" value="1"/>
</dbReference>
<comment type="caution">
    <text evidence="3">The sequence shown here is derived from an EMBL/GenBank/DDBJ whole genome shotgun (WGS) entry which is preliminary data.</text>
</comment>
<evidence type="ECO:0000259" key="2">
    <source>
        <dbReference type="PROSITE" id="PS50994"/>
    </source>
</evidence>
<sequence>MSSSYHPQTDGQTERLNQCLEAYLRCSVHSCPRQWNKWLPHIEYWYNTTFQSALGKTTFEVLYGHPPRHLGIANLQACTVPDLEQWLNERELLGRLIQQQLLRARQRMKNQADKHRSERSFEPGQMVYLKLQPHVQSSVVFRSNQKLAFRFYGPFKILQKVGAVAYKLELPPTAKMHPVVHVSQLKLQVAPHVQPRMDLDTICTDPLKLLHPVQILDRRLVQKGNSTRSQLLVQWYSLPSTMATWEEECDLRRRYPKAPVWGQSGSQAEGTVTAQQAEECA</sequence>
<dbReference type="AlphaFoldDB" id="A0A9W7XBW8"/>
<dbReference type="InterPro" id="IPR056924">
    <property type="entry name" value="SH3_Tf2-1"/>
</dbReference>
<dbReference type="Pfam" id="PF24626">
    <property type="entry name" value="SH3_Tf2-1"/>
    <property type="match status" value="1"/>
</dbReference>
<name>A0A9W7XBW8_9POAL</name>
<dbReference type="Proteomes" id="UP001164776">
    <property type="component" value="Unassembled WGS sequence"/>
</dbReference>
<dbReference type="SUPFAM" id="SSF53098">
    <property type="entry name" value="Ribonuclease H-like"/>
    <property type="match status" value="1"/>
</dbReference>
<dbReference type="GO" id="GO:0015074">
    <property type="term" value="P:DNA integration"/>
    <property type="evidence" value="ECO:0007669"/>
    <property type="project" value="InterPro"/>
</dbReference>